<proteinExistence type="predicted"/>
<evidence type="ECO:0000313" key="2">
    <source>
        <dbReference type="Proteomes" id="UP000315673"/>
    </source>
</evidence>
<gene>
    <name evidence="1" type="ORF">FPZ24_13990</name>
</gene>
<organism evidence="1 2">
    <name type="scientific">Sphingomonas panacisoli</name>
    <dbReference type="NCBI Taxonomy" id="1813879"/>
    <lineage>
        <taxon>Bacteria</taxon>
        <taxon>Pseudomonadati</taxon>
        <taxon>Pseudomonadota</taxon>
        <taxon>Alphaproteobacteria</taxon>
        <taxon>Sphingomonadales</taxon>
        <taxon>Sphingomonadaceae</taxon>
        <taxon>Sphingomonas</taxon>
    </lineage>
</organism>
<protein>
    <submittedName>
        <fullName evidence="1">Uncharacterized protein</fullName>
    </submittedName>
</protein>
<keyword evidence="2" id="KW-1185">Reference proteome</keyword>
<sequence length="84" mass="8424">MRFLLALVGLAAVVVIILLATGMLRLNGTAGTLPTVKLEGGSAPAVTANMATVTVGTENKTIEVPKVSINKPGEPAPANTATAQ</sequence>
<dbReference type="Proteomes" id="UP000315673">
    <property type="component" value="Chromosome"/>
</dbReference>
<dbReference type="AlphaFoldDB" id="A0A5B8LJS2"/>
<name>A0A5B8LJS2_9SPHN</name>
<reference evidence="1 2" key="1">
    <citation type="submission" date="2019-07" db="EMBL/GenBank/DDBJ databases">
        <title>Full genome sequence of Sphingomonas sp. 4R-6-7(HKS19).</title>
        <authorList>
            <person name="Im W.-T."/>
        </authorList>
    </citation>
    <scope>NUCLEOTIDE SEQUENCE [LARGE SCALE GENOMIC DNA]</scope>
    <source>
        <strain evidence="1 2">HKS19</strain>
    </source>
</reference>
<evidence type="ECO:0000313" key="1">
    <source>
        <dbReference type="EMBL" id="QDZ08443.1"/>
    </source>
</evidence>
<dbReference type="EMBL" id="CP042306">
    <property type="protein sequence ID" value="QDZ08443.1"/>
    <property type="molecule type" value="Genomic_DNA"/>
</dbReference>
<accession>A0A5B8LJS2</accession>
<dbReference type="OrthoDB" id="7584124at2"/>
<dbReference type="RefSeq" id="WP_146572974.1">
    <property type="nucleotide sequence ID" value="NZ_CP042306.1"/>
</dbReference>
<dbReference type="KEGG" id="spai:FPZ24_13990"/>